<protein>
    <recommendedName>
        <fullName evidence="4">NAB domain-containing protein</fullName>
    </recommendedName>
</protein>
<reference evidence="5 6" key="1">
    <citation type="journal article" date="2021" name="Hortic Res">
        <title>Chromosome-scale assembly of the Dendrobium chrysotoxum genome enhances the understanding of orchid evolution.</title>
        <authorList>
            <person name="Zhang Y."/>
            <person name="Zhang G.Q."/>
            <person name="Zhang D."/>
            <person name="Liu X.D."/>
            <person name="Xu X.Y."/>
            <person name="Sun W.H."/>
            <person name="Yu X."/>
            <person name="Zhu X."/>
            <person name="Wang Z.W."/>
            <person name="Zhao X."/>
            <person name="Zhong W.Y."/>
            <person name="Chen H."/>
            <person name="Yin W.L."/>
            <person name="Huang T."/>
            <person name="Niu S.C."/>
            <person name="Liu Z.J."/>
        </authorList>
    </citation>
    <scope>NUCLEOTIDE SEQUENCE [LARGE SCALE GENOMIC DNA]</scope>
    <source>
        <strain evidence="5">Lindl</strain>
    </source>
</reference>
<evidence type="ECO:0000256" key="3">
    <source>
        <dbReference type="SAM" id="MobiDB-lite"/>
    </source>
</evidence>
<dbReference type="Pfam" id="PF07765">
    <property type="entry name" value="KIP1"/>
    <property type="match status" value="1"/>
</dbReference>
<dbReference type="Pfam" id="PF25014">
    <property type="entry name" value="NET2A"/>
    <property type="match status" value="1"/>
</dbReference>
<dbReference type="PANTHER" id="PTHR31631">
    <property type="entry name" value="PROTEIN NETWORKED 2D"/>
    <property type="match status" value="1"/>
</dbReference>
<dbReference type="PROSITE" id="PS51774">
    <property type="entry name" value="NAB"/>
    <property type="match status" value="1"/>
</dbReference>
<keyword evidence="6" id="KW-1185">Reference proteome</keyword>
<dbReference type="PANTHER" id="PTHR31631:SF19">
    <property type="entry name" value="OS01G0835800 PROTEIN"/>
    <property type="match status" value="1"/>
</dbReference>
<keyword evidence="1 2" id="KW-0175">Coiled coil</keyword>
<dbReference type="AlphaFoldDB" id="A0AAV7H2X8"/>
<dbReference type="GO" id="GO:0003779">
    <property type="term" value="F:actin binding"/>
    <property type="evidence" value="ECO:0007669"/>
    <property type="project" value="InterPro"/>
</dbReference>
<evidence type="ECO:0000259" key="4">
    <source>
        <dbReference type="PROSITE" id="PS51774"/>
    </source>
</evidence>
<feature type="coiled-coil region" evidence="2">
    <location>
        <begin position="333"/>
        <end position="381"/>
    </location>
</feature>
<dbReference type="InterPro" id="IPR056889">
    <property type="entry name" value="NET2A-D/KIP1-like_C"/>
</dbReference>
<dbReference type="InterPro" id="IPR011684">
    <property type="entry name" value="NAB"/>
</dbReference>
<comment type="caution">
    <text evidence="5">The sequence shown here is derived from an EMBL/GenBank/DDBJ whole genome shotgun (WGS) entry which is preliminary data.</text>
</comment>
<feature type="compositionally biased region" description="Basic and acidic residues" evidence="3">
    <location>
        <begin position="459"/>
        <end position="475"/>
    </location>
</feature>
<evidence type="ECO:0000256" key="1">
    <source>
        <dbReference type="ARBA" id="ARBA00023054"/>
    </source>
</evidence>
<feature type="coiled-coil region" evidence="2">
    <location>
        <begin position="159"/>
        <end position="186"/>
    </location>
</feature>
<dbReference type="InterPro" id="IPR056888">
    <property type="entry name" value="NET2A-D/KIP1-like_dom"/>
</dbReference>
<dbReference type="Pfam" id="PF24918">
    <property type="entry name" value="NET2A_C"/>
    <property type="match status" value="1"/>
</dbReference>
<gene>
    <name evidence="5" type="ORF">IEQ34_009772</name>
</gene>
<dbReference type="EMBL" id="JAGFBR010000009">
    <property type="protein sequence ID" value="KAH0462197.1"/>
    <property type="molecule type" value="Genomic_DNA"/>
</dbReference>
<evidence type="ECO:0000313" key="6">
    <source>
        <dbReference type="Proteomes" id="UP000775213"/>
    </source>
</evidence>
<organism evidence="5 6">
    <name type="scientific">Dendrobium chrysotoxum</name>
    <name type="common">Orchid</name>
    <dbReference type="NCBI Taxonomy" id="161865"/>
    <lineage>
        <taxon>Eukaryota</taxon>
        <taxon>Viridiplantae</taxon>
        <taxon>Streptophyta</taxon>
        <taxon>Embryophyta</taxon>
        <taxon>Tracheophyta</taxon>
        <taxon>Spermatophyta</taxon>
        <taxon>Magnoliopsida</taxon>
        <taxon>Liliopsida</taxon>
        <taxon>Asparagales</taxon>
        <taxon>Orchidaceae</taxon>
        <taxon>Epidendroideae</taxon>
        <taxon>Malaxideae</taxon>
        <taxon>Dendrobiinae</taxon>
        <taxon>Dendrobium</taxon>
    </lineage>
</organism>
<sequence>MLQRAASNAYSWWWASNIRTKQSKWLDSNLQEMEEKVKAMIMLIEVDADSFAKKAEMYYQRRPELIKFVEETYKAYKALADRYDRISGELHKANHTIASAFPDQVQFAMQDDDEDDSPSAFTGVDISKFGKLLPGEVPQINFRNKSRDALTALKKHHKKVSSHITKENAQNEVDRLQKEILVLQTEKEFVKSSYESSLAKFWEIESKISDLQDEVCTFQDEYSASSIIEDNEARALMAATAIKSCEESLVRLQQQQKKSGEEAEIEYKRIREIKSRLKFLKGEKCSPEIEETFDQERSNDEGEDFLLKNERLDMFSVCARVKQHFQMDSDTSVVNLAEKIDELVEKVISLEVAVSSQTAQIHTLRSETDMLQKHLRCLEEDKVNLIIDSNGLNVRLREAEDELHGVQDLEKIVHHEKGIFQTHFIEACNSLNDISEKLQSTSPKQKDRSLASSNIENLEQDKEVKEDVKNERSDATAEEDEVLVKQQIEPNAEDTKDQSHSNKASIELFNSSSMVKGEQLSAMFSSLLKDLEPDDNDNIPDLQQLLNSGPEGREKLLLYGYSSILHNYKDTKKKLSEMEKKNQENHFEMMAQIQELKSVNAVKDQEIRALRRKLLYHTSSKGATSTYKETHIQNKEEHGSSIEMLTVKPESPIEIIDAEEEIKLCHLDQQHSTSPIEEKFRAELDTLLDENLNFWLRFSTSYHQIQKFAASFKELEAGLDKMKDPKEVGSAPASPKYSSKQDTWPLDKKLRELHTELQVWLEQNDLLKGELQYRFTSLCNIQEEISEASRDTEGEHSKFTPYQAAKFQGELLNMQQENNKVAMELQTGLDHVKALQSQVAKTLSKLRESFDLSVSNGYQQYQNFRHCSTRSKVPLRTFLFGERRKKPYIFSCITPALHKHHSQRKYGFSL</sequence>
<evidence type="ECO:0000256" key="2">
    <source>
        <dbReference type="SAM" id="Coils"/>
    </source>
</evidence>
<evidence type="ECO:0000313" key="5">
    <source>
        <dbReference type="EMBL" id="KAH0462197.1"/>
    </source>
</evidence>
<name>A0AAV7H2X8_DENCH</name>
<dbReference type="Proteomes" id="UP000775213">
    <property type="component" value="Unassembled WGS sequence"/>
</dbReference>
<proteinExistence type="predicted"/>
<accession>A0AAV7H2X8</accession>
<feature type="region of interest" description="Disordered" evidence="3">
    <location>
        <begin position="438"/>
        <end position="482"/>
    </location>
</feature>
<feature type="domain" description="NAB" evidence="4">
    <location>
        <begin position="10"/>
        <end position="90"/>
    </location>
</feature>